<evidence type="ECO:0000313" key="3">
    <source>
        <dbReference type="EMBL" id="MPY09675.1"/>
    </source>
</evidence>
<organism evidence="3 4">
    <name type="scientific">Arthrobacter bussei</name>
    <dbReference type="NCBI Taxonomy" id="2594179"/>
    <lineage>
        <taxon>Bacteria</taxon>
        <taxon>Bacillati</taxon>
        <taxon>Actinomycetota</taxon>
        <taxon>Actinomycetes</taxon>
        <taxon>Micrococcales</taxon>
        <taxon>Micrococcaceae</taxon>
        <taxon>Arthrobacter</taxon>
    </lineage>
</organism>
<dbReference type="OrthoDB" id="3724212at2"/>
<dbReference type="InterPro" id="IPR021373">
    <property type="entry name" value="DUF2993"/>
</dbReference>
<dbReference type="Proteomes" id="UP000326464">
    <property type="component" value="Unassembled WGS sequence"/>
</dbReference>
<dbReference type="EMBL" id="VJXX01000001">
    <property type="protein sequence ID" value="MPY09675.1"/>
    <property type="molecule type" value="Genomic_DNA"/>
</dbReference>
<keyword evidence="2" id="KW-1133">Transmembrane helix</keyword>
<dbReference type="RefSeq" id="WP_152812169.1">
    <property type="nucleotide sequence ID" value="NZ_VJXX01000001.1"/>
</dbReference>
<comment type="caution">
    <text evidence="3">The sequence shown here is derived from an EMBL/GenBank/DDBJ whole genome shotgun (WGS) entry which is preliminary data.</text>
</comment>
<feature type="compositionally biased region" description="Low complexity" evidence="1">
    <location>
        <begin position="37"/>
        <end position="53"/>
    </location>
</feature>
<feature type="transmembrane region" description="Helical" evidence="2">
    <location>
        <begin position="9"/>
        <end position="31"/>
    </location>
</feature>
<evidence type="ECO:0000256" key="2">
    <source>
        <dbReference type="SAM" id="Phobius"/>
    </source>
</evidence>
<accession>A0A7X1NMW8</accession>
<gene>
    <name evidence="3" type="ORF">FNH21_02885</name>
</gene>
<dbReference type="Pfam" id="PF11209">
    <property type="entry name" value="LmeA"/>
    <property type="match status" value="1"/>
</dbReference>
<keyword evidence="4" id="KW-1185">Reference proteome</keyword>
<proteinExistence type="predicted"/>
<evidence type="ECO:0000256" key="1">
    <source>
        <dbReference type="SAM" id="MobiDB-lite"/>
    </source>
</evidence>
<keyword evidence="2" id="KW-0472">Membrane</keyword>
<evidence type="ECO:0000313" key="4">
    <source>
        <dbReference type="Proteomes" id="UP000326464"/>
    </source>
</evidence>
<protein>
    <submittedName>
        <fullName evidence="3">DUF2993 domain-containing protein</fullName>
    </submittedName>
</protein>
<feature type="region of interest" description="Disordered" evidence="1">
    <location>
        <begin position="37"/>
        <end position="63"/>
    </location>
</feature>
<keyword evidence="2" id="KW-0812">Transmembrane</keyword>
<name>A0A7X1NMW8_9MICC</name>
<reference evidence="4" key="1">
    <citation type="submission" date="2019-07" db="EMBL/GenBank/DDBJ databases">
        <title>Arthrobacter KR32 sp. nov., isolated from mountain cheese made of cows milk.</title>
        <authorList>
            <person name="Flegler A."/>
        </authorList>
    </citation>
    <scope>NUCLEOTIDE SEQUENCE [LARGE SCALE GENOMIC DNA]</scope>
    <source>
        <strain evidence="4">KR32</strain>
    </source>
</reference>
<sequence length="233" mass="23876">MTWTRARDWLIGAAGMVVLLVIAGIILWWAVTEPADAGRAGPATSAPSSSPPDGGAGVPTPPADLSDDQVWFGDLRLDAGTVLASGSTLTDVRAVGRDVVTGQDGLVAAELTVDATVPFDVVAAELGGGAEVRPAEDGQATVVRTVEALGRDLRVTATGTVDVEDGRLVLDPRSIDVGGPDFLSGAIAAIVRNSVSLEHEIEGLPEGLVLQDVVVRDDGFRAALAGEDVLLQP</sequence>
<dbReference type="AlphaFoldDB" id="A0A7X1NMW8"/>